<comment type="caution">
    <text evidence="3">The sequence shown here is derived from an EMBL/GenBank/DDBJ whole genome shotgun (WGS) entry which is preliminary data.</text>
</comment>
<dbReference type="InterPro" id="IPR021782">
    <property type="entry name" value="DUF3347"/>
</dbReference>
<evidence type="ECO:0000313" key="4">
    <source>
        <dbReference type="Proteomes" id="UP001517247"/>
    </source>
</evidence>
<proteinExistence type="predicted"/>
<dbReference type="RefSeq" id="WP_138723693.1">
    <property type="nucleotide sequence ID" value="NZ_SSHJ02000007.1"/>
</dbReference>
<dbReference type="Pfam" id="PF11827">
    <property type="entry name" value="DUF3347"/>
    <property type="match status" value="1"/>
</dbReference>
<feature type="domain" description="DUF3347" evidence="2">
    <location>
        <begin position="56"/>
        <end position="132"/>
    </location>
</feature>
<sequence>MQGKKYIGLVALAITAFTACNSNQQSTETKDSTKVEATDTSVVNSLSFQDQKLQTIYAAYIKLKDQLVATKLEAAKPAATELAAALKGFEGCENAATIAGKIAEAKDIKIQRAAFTDLNVEIIPVFKHAALTSGTIYVQHCPMANNGDGGDWLASEKKIQNPYYGDEMMECGRVAEEIKAK</sequence>
<keyword evidence="1" id="KW-0732">Signal</keyword>
<evidence type="ECO:0000256" key="1">
    <source>
        <dbReference type="SAM" id="SignalP"/>
    </source>
</evidence>
<organism evidence="3 4">
    <name type="scientific">Pedobacter ureilyticus</name>
    <dbReference type="NCBI Taxonomy" id="1393051"/>
    <lineage>
        <taxon>Bacteria</taxon>
        <taxon>Pseudomonadati</taxon>
        <taxon>Bacteroidota</taxon>
        <taxon>Sphingobacteriia</taxon>
        <taxon>Sphingobacteriales</taxon>
        <taxon>Sphingobacteriaceae</taxon>
        <taxon>Pedobacter</taxon>
    </lineage>
</organism>
<evidence type="ECO:0000313" key="3">
    <source>
        <dbReference type="EMBL" id="MFN0256599.1"/>
    </source>
</evidence>
<accession>A0ABW9J7U5</accession>
<gene>
    <name evidence="3" type="ORF">E6A44_013505</name>
</gene>
<name>A0ABW9J7U5_9SPHI</name>
<keyword evidence="4" id="KW-1185">Reference proteome</keyword>
<feature type="chain" id="PRO_5047543461" evidence="1">
    <location>
        <begin position="22"/>
        <end position="181"/>
    </location>
</feature>
<protein>
    <submittedName>
        <fullName evidence="3">DUF3347 domain-containing protein</fullName>
    </submittedName>
</protein>
<dbReference type="PROSITE" id="PS51257">
    <property type="entry name" value="PROKAR_LIPOPROTEIN"/>
    <property type="match status" value="1"/>
</dbReference>
<evidence type="ECO:0000259" key="2">
    <source>
        <dbReference type="Pfam" id="PF11827"/>
    </source>
</evidence>
<reference evidence="3 4" key="1">
    <citation type="submission" date="2024-12" db="EMBL/GenBank/DDBJ databases">
        <authorList>
            <person name="Hu S."/>
        </authorList>
    </citation>
    <scope>NUCLEOTIDE SEQUENCE [LARGE SCALE GENOMIC DNA]</scope>
    <source>
        <strain evidence="3 4">THG-T11</strain>
    </source>
</reference>
<dbReference type="EMBL" id="SSHJ02000007">
    <property type="protein sequence ID" value="MFN0256599.1"/>
    <property type="molecule type" value="Genomic_DNA"/>
</dbReference>
<feature type="signal peptide" evidence="1">
    <location>
        <begin position="1"/>
        <end position="21"/>
    </location>
</feature>
<dbReference type="Proteomes" id="UP001517247">
    <property type="component" value="Unassembled WGS sequence"/>
</dbReference>